<accession>A0A139WT78</accession>
<reference evidence="1 2" key="1">
    <citation type="journal article" date="2013" name="Genome Biol. Evol.">
        <title>Genomes of Stigonematalean cyanobacteria (subsection V) and the evolution of oxygenic photosynthesis from prokaryotes to plastids.</title>
        <authorList>
            <person name="Dagan T."/>
            <person name="Roettger M."/>
            <person name="Stucken K."/>
            <person name="Landan G."/>
            <person name="Koch R."/>
            <person name="Major P."/>
            <person name="Gould S.B."/>
            <person name="Goremykin V.V."/>
            <person name="Rippka R."/>
            <person name="Tandeau de Marsac N."/>
            <person name="Gugger M."/>
            <person name="Lockhart P.J."/>
            <person name="Allen J.F."/>
            <person name="Brune I."/>
            <person name="Maus I."/>
            <person name="Puhler A."/>
            <person name="Martin W.F."/>
        </authorList>
    </citation>
    <scope>NUCLEOTIDE SEQUENCE [LARGE SCALE GENOMIC DNA]</scope>
    <source>
        <strain evidence="1 2">PCC 7110</strain>
    </source>
</reference>
<organism evidence="1 2">
    <name type="scientific">Scytonema hofmannii PCC 7110</name>
    <dbReference type="NCBI Taxonomy" id="128403"/>
    <lineage>
        <taxon>Bacteria</taxon>
        <taxon>Bacillati</taxon>
        <taxon>Cyanobacteriota</taxon>
        <taxon>Cyanophyceae</taxon>
        <taxon>Nostocales</taxon>
        <taxon>Scytonemataceae</taxon>
        <taxon>Scytonema</taxon>
    </lineage>
</organism>
<proteinExistence type="predicted"/>
<protein>
    <submittedName>
        <fullName evidence="1">Uncharacterized protein</fullName>
    </submittedName>
</protein>
<name>A0A139WT78_9CYAN</name>
<dbReference type="STRING" id="128403.WA1_07525"/>
<evidence type="ECO:0000313" key="2">
    <source>
        <dbReference type="Proteomes" id="UP000076925"/>
    </source>
</evidence>
<comment type="caution">
    <text evidence="1">The sequence shown here is derived from an EMBL/GenBank/DDBJ whole genome shotgun (WGS) entry which is preliminary data.</text>
</comment>
<dbReference type="Proteomes" id="UP000076925">
    <property type="component" value="Unassembled WGS sequence"/>
</dbReference>
<keyword evidence="2" id="KW-1185">Reference proteome</keyword>
<evidence type="ECO:0000313" key="1">
    <source>
        <dbReference type="EMBL" id="KYC35654.1"/>
    </source>
</evidence>
<dbReference type="EMBL" id="ANNX02000051">
    <property type="protein sequence ID" value="KYC35654.1"/>
    <property type="molecule type" value="Genomic_DNA"/>
</dbReference>
<sequence>MRGEIWTQPKVIVIERVVNMTSSISNDNNAVEVDGVRFETIVLEPVLNVPKRTLVQKLLCVLQPLLPIPPGYFSPRYSVKIGIRITNNTPTPLRFSLYFTLFPEIVSVNSPDNPISLEGGCISPTAPLESDFPFVIPGESVTFFPNAEIFWIWGERLGLSMDSGEGGKWIFQPFKLGNYQFRFTYNNLKAMVTMYGSVSTDTKLIEGLWTGQVTTPFVDLHLVHL</sequence>
<dbReference type="AlphaFoldDB" id="A0A139WT78"/>
<gene>
    <name evidence="1" type="ORF">WA1_07525</name>
</gene>